<dbReference type="Pfam" id="PF00379">
    <property type="entry name" value="Chitin_bind_4"/>
    <property type="match status" value="1"/>
</dbReference>
<proteinExistence type="predicted"/>
<keyword evidence="1 2" id="KW-0193">Cuticle</keyword>
<evidence type="ECO:0000256" key="3">
    <source>
        <dbReference type="SAM" id="SignalP"/>
    </source>
</evidence>
<evidence type="ECO:0000256" key="2">
    <source>
        <dbReference type="PROSITE-ProRule" id="PRU00497"/>
    </source>
</evidence>
<dbReference type="InterPro" id="IPR000618">
    <property type="entry name" value="Insect_cuticle"/>
</dbReference>
<dbReference type="GO" id="GO:0062129">
    <property type="term" value="C:chitin-based extracellular matrix"/>
    <property type="evidence" value="ECO:0007669"/>
    <property type="project" value="TreeGrafter"/>
</dbReference>
<feature type="chain" id="PRO_5037963218" description="Cuticle protein 14" evidence="3">
    <location>
        <begin position="21"/>
        <end position="237"/>
    </location>
</feature>
<evidence type="ECO:0000313" key="4">
    <source>
        <dbReference type="EMBL" id="KAH9520841.1"/>
    </source>
</evidence>
<dbReference type="GO" id="GO:0008010">
    <property type="term" value="F:structural constituent of chitin-based larval cuticle"/>
    <property type="evidence" value="ECO:0007669"/>
    <property type="project" value="TreeGrafter"/>
</dbReference>
<feature type="signal peptide" evidence="3">
    <location>
        <begin position="1"/>
        <end position="20"/>
    </location>
</feature>
<reference evidence="4" key="1">
    <citation type="submission" date="2013-05" db="EMBL/GenBank/DDBJ databases">
        <authorList>
            <person name="Yim A.K.Y."/>
            <person name="Chan T.F."/>
            <person name="Ji K.M."/>
            <person name="Liu X.Y."/>
            <person name="Zhou J.W."/>
            <person name="Li R.Q."/>
            <person name="Yang K.Y."/>
            <person name="Li J."/>
            <person name="Li M."/>
            <person name="Law P.T.W."/>
            <person name="Wu Y.L."/>
            <person name="Cai Z.L."/>
            <person name="Qin H."/>
            <person name="Bao Y."/>
            <person name="Leung R.K.K."/>
            <person name="Ng P.K.S."/>
            <person name="Zou J."/>
            <person name="Zhong X.J."/>
            <person name="Ran P.X."/>
            <person name="Zhong N.S."/>
            <person name="Liu Z.G."/>
            <person name="Tsui S.K.W."/>
        </authorList>
    </citation>
    <scope>NUCLEOTIDE SEQUENCE</scope>
    <source>
        <strain evidence="4">Derf</strain>
        <tissue evidence="4">Whole organism</tissue>
    </source>
</reference>
<evidence type="ECO:0000313" key="5">
    <source>
        <dbReference type="Proteomes" id="UP000790347"/>
    </source>
</evidence>
<name>A0A922L596_DERFA</name>
<keyword evidence="3" id="KW-0732">Signal</keyword>
<evidence type="ECO:0000256" key="1">
    <source>
        <dbReference type="ARBA" id="ARBA00022460"/>
    </source>
</evidence>
<sequence length="237" mass="24747">MKFFFAIFVMVGVCAVNINGNPMHGPAMVNTGHSAQFRSQDSLGNYAFGYNEDHATGGTFRRETGSPGMAHGSYGLRTIDGRVRVVNYVADGHGFRANIQTNEPGVDPDQDPASVLINKAAAIVAPYLHKQIEPVAAPIAMQHSIEAPMMANYEPAPLAAPAPAIIESAPYGAGPLMDHGAPAAAILSKYEPAAPILDSAPLLASSYGGKPYASASAPILSTDDSVYPMLNKAGPNL</sequence>
<dbReference type="InterPro" id="IPR031311">
    <property type="entry name" value="CHIT_BIND_RR_consensus"/>
</dbReference>
<dbReference type="Proteomes" id="UP000790347">
    <property type="component" value="Unassembled WGS sequence"/>
</dbReference>
<dbReference type="PROSITE" id="PS00233">
    <property type="entry name" value="CHIT_BIND_RR_1"/>
    <property type="match status" value="1"/>
</dbReference>
<keyword evidence="5" id="KW-1185">Reference proteome</keyword>
<gene>
    <name evidence="4" type="ORF">DERF_004525</name>
</gene>
<dbReference type="PANTHER" id="PTHR10380">
    <property type="entry name" value="CUTICLE PROTEIN"/>
    <property type="match status" value="1"/>
</dbReference>
<dbReference type="PANTHER" id="PTHR10380:SF173">
    <property type="entry name" value="CUTICULAR PROTEIN 47EF, ISOFORM C-RELATED"/>
    <property type="match status" value="1"/>
</dbReference>
<evidence type="ECO:0008006" key="6">
    <source>
        <dbReference type="Google" id="ProtNLM"/>
    </source>
</evidence>
<accession>A0A922L596</accession>
<dbReference type="EMBL" id="ASGP02000002">
    <property type="protein sequence ID" value="KAH9520841.1"/>
    <property type="molecule type" value="Genomic_DNA"/>
</dbReference>
<comment type="caution">
    <text evidence="4">The sequence shown here is derived from an EMBL/GenBank/DDBJ whole genome shotgun (WGS) entry which is preliminary data.</text>
</comment>
<organism evidence="4 5">
    <name type="scientific">Dermatophagoides farinae</name>
    <name type="common">American house dust mite</name>
    <dbReference type="NCBI Taxonomy" id="6954"/>
    <lineage>
        <taxon>Eukaryota</taxon>
        <taxon>Metazoa</taxon>
        <taxon>Ecdysozoa</taxon>
        <taxon>Arthropoda</taxon>
        <taxon>Chelicerata</taxon>
        <taxon>Arachnida</taxon>
        <taxon>Acari</taxon>
        <taxon>Acariformes</taxon>
        <taxon>Sarcoptiformes</taxon>
        <taxon>Astigmata</taxon>
        <taxon>Psoroptidia</taxon>
        <taxon>Analgoidea</taxon>
        <taxon>Pyroglyphidae</taxon>
        <taxon>Dermatophagoidinae</taxon>
        <taxon>Dermatophagoides</taxon>
    </lineage>
</organism>
<reference evidence="4" key="2">
    <citation type="journal article" date="2022" name="Res Sq">
        <title>Comparative Genomics Reveals Insights into the Divergent Evolution of Astigmatic Mites and Household Pest Adaptations.</title>
        <authorList>
            <person name="Xiong Q."/>
            <person name="Wan A.T.-Y."/>
            <person name="Liu X.-Y."/>
            <person name="Fung C.S.-H."/>
            <person name="Xiao X."/>
            <person name="Malainual N."/>
            <person name="Hou J."/>
            <person name="Wang L."/>
            <person name="Wang M."/>
            <person name="Yang K."/>
            <person name="Cui Y."/>
            <person name="Leung E."/>
            <person name="Nong W."/>
            <person name="Shin S.-K."/>
            <person name="Au S."/>
            <person name="Jeong K.Y."/>
            <person name="Chew F.T."/>
            <person name="Hui J."/>
            <person name="Leung T.F."/>
            <person name="Tungtrongchitr A."/>
            <person name="Zhong N."/>
            <person name="Liu Z."/>
            <person name="Tsui S."/>
        </authorList>
    </citation>
    <scope>NUCLEOTIDE SEQUENCE</scope>
    <source>
        <strain evidence="4">Derf</strain>
        <tissue evidence="4">Whole organism</tissue>
    </source>
</reference>
<protein>
    <recommendedName>
        <fullName evidence="6">Cuticle protein 14</fullName>
    </recommendedName>
</protein>
<dbReference type="InterPro" id="IPR050468">
    <property type="entry name" value="Cuticle_Struct_Prot"/>
</dbReference>
<dbReference type="AlphaFoldDB" id="A0A922L596"/>
<dbReference type="PROSITE" id="PS51155">
    <property type="entry name" value="CHIT_BIND_RR_2"/>
    <property type="match status" value="1"/>
</dbReference>